<keyword evidence="1" id="KW-0175">Coiled coil</keyword>
<dbReference type="PROSITE" id="PS50887">
    <property type="entry name" value="GGDEF"/>
    <property type="match status" value="2"/>
</dbReference>
<feature type="domain" description="GGDEF" evidence="3">
    <location>
        <begin position="344"/>
        <end position="476"/>
    </location>
</feature>
<gene>
    <name evidence="4" type="ORF">LIZ65_14205</name>
</gene>
<dbReference type="InterPro" id="IPR001633">
    <property type="entry name" value="EAL_dom"/>
</dbReference>
<dbReference type="PANTHER" id="PTHR33121:SF70">
    <property type="entry name" value="SIGNALING PROTEIN YKOW"/>
    <property type="match status" value="1"/>
</dbReference>
<dbReference type="PROSITE" id="PS50883">
    <property type="entry name" value="EAL"/>
    <property type="match status" value="1"/>
</dbReference>
<dbReference type="SMART" id="SM00267">
    <property type="entry name" value="GGDEF"/>
    <property type="match status" value="2"/>
</dbReference>
<dbReference type="Gene3D" id="3.20.20.450">
    <property type="entry name" value="EAL domain"/>
    <property type="match status" value="1"/>
</dbReference>
<dbReference type="NCBIfam" id="TIGR00229">
    <property type="entry name" value="sensory_box"/>
    <property type="match status" value="1"/>
</dbReference>
<dbReference type="SUPFAM" id="SSF55073">
    <property type="entry name" value="Nucleotide cyclase"/>
    <property type="match status" value="2"/>
</dbReference>
<dbReference type="InterPro" id="IPR043128">
    <property type="entry name" value="Rev_trsase/Diguanyl_cyclase"/>
</dbReference>
<sequence length="738" mass="84614">MGKDNLYEQLLLETAAWDEMTNVASRRSGKAKLERKLQKAREENKIITVAMYDVNGLQSINEVYGRTEGDKVLRFLADMTKKNLDEQDYIFRLSSDEFIVVFYGKSRKEADGRIKKALEQIRDNTGYYSGQSEVGYCYGLKEVCPEENITVSNIISEADGQMYRQKKQYHILRAQRDIQTMTIGGMKAELFEYDKEHLYEALIEGTDDYIFVGNMKTGTFRYPPAMVDEFGLPGEIVENAAAFWGKLIHPHDEKDFLESNQEIADGRTEYHDIQYRARNVLGEWIWLRCRGKMIRDTNGEPALFAGMISNLGKRDQIDHMTGLMNRFKFEGDIKKYLVDYENVKSLGIMILDMDTFRNINDLYNRSFGDEVLRITGQRIADMLPQEAEIYRLDGDEFGIIIVNGNAEACGGIYEKIQKKYRKQQEYLGKKYYCTLSAGSVCYPQNADTYLDLMKFANYSLESSKHAGKNRNTIFSADILEGRERKLELTELLRESVERGFAGFSVYYQPQIDSQTRALYGAEALARWKCPKFGTVSPFEFIPILEETGMIIPFGGWIFRKAAEQCKIWCQKIPDFHMSVNLSYLQLLEGDITSFVFDTLEDIGLSPSNITLELTETYLVKADRDILDMLCEMREKGIRIAMDDFGVGYSSLYSLKNIPVDIVKIDKGFAKDIVKDLFSVTFVRSITELCHNVGKTVCLEGVETEPEYSVVRGTGLELIQGYFFGKPVPPEVFEQNFII</sequence>
<feature type="coiled-coil region" evidence="1">
    <location>
        <begin position="23"/>
        <end position="50"/>
    </location>
</feature>
<dbReference type="SUPFAM" id="SSF141868">
    <property type="entry name" value="EAL domain-like"/>
    <property type="match status" value="1"/>
</dbReference>
<reference evidence="4 5" key="1">
    <citation type="submission" date="2021-10" db="EMBL/GenBank/DDBJ databases">
        <title>Collection of gut derived symbiotic bacterial strains cultured from healthy donors.</title>
        <authorList>
            <person name="Lin H."/>
            <person name="Littmann E."/>
            <person name="Kohout C."/>
            <person name="Pamer E.G."/>
        </authorList>
    </citation>
    <scope>NUCLEOTIDE SEQUENCE [LARGE SCALE GENOMIC DNA]</scope>
    <source>
        <strain evidence="4 5">DFI.1.165</strain>
    </source>
</reference>
<dbReference type="InterPro" id="IPR035965">
    <property type="entry name" value="PAS-like_dom_sf"/>
</dbReference>
<feature type="domain" description="GGDEF" evidence="3">
    <location>
        <begin position="45"/>
        <end position="183"/>
    </location>
</feature>
<evidence type="ECO:0000313" key="5">
    <source>
        <dbReference type="Proteomes" id="UP001299546"/>
    </source>
</evidence>
<protein>
    <submittedName>
        <fullName evidence="4">EAL domain-containing protein</fullName>
    </submittedName>
</protein>
<dbReference type="Pfam" id="PF00563">
    <property type="entry name" value="EAL"/>
    <property type="match status" value="1"/>
</dbReference>
<dbReference type="EMBL" id="JAJCIS010000011">
    <property type="protein sequence ID" value="MCB7388437.1"/>
    <property type="molecule type" value="Genomic_DNA"/>
</dbReference>
<dbReference type="InterPro" id="IPR050706">
    <property type="entry name" value="Cyclic-di-GMP_PDE-like"/>
</dbReference>
<dbReference type="CDD" id="cd01948">
    <property type="entry name" value="EAL"/>
    <property type="match status" value="1"/>
</dbReference>
<dbReference type="InterPro" id="IPR000014">
    <property type="entry name" value="PAS"/>
</dbReference>
<dbReference type="InterPro" id="IPR013655">
    <property type="entry name" value="PAS_fold_3"/>
</dbReference>
<evidence type="ECO:0000313" key="4">
    <source>
        <dbReference type="EMBL" id="MCB7388437.1"/>
    </source>
</evidence>
<evidence type="ECO:0000256" key="1">
    <source>
        <dbReference type="SAM" id="Coils"/>
    </source>
</evidence>
<evidence type="ECO:0000259" key="3">
    <source>
        <dbReference type="PROSITE" id="PS50887"/>
    </source>
</evidence>
<proteinExistence type="predicted"/>
<accession>A0ABS8DJ66</accession>
<dbReference type="InterPro" id="IPR000160">
    <property type="entry name" value="GGDEF_dom"/>
</dbReference>
<dbReference type="CDD" id="cd01949">
    <property type="entry name" value="GGDEF"/>
    <property type="match status" value="2"/>
</dbReference>
<name>A0ABS8DJ66_9FIRM</name>
<dbReference type="Pfam" id="PF08447">
    <property type="entry name" value="PAS_3"/>
    <property type="match status" value="1"/>
</dbReference>
<dbReference type="SMART" id="SM00052">
    <property type="entry name" value="EAL"/>
    <property type="match status" value="1"/>
</dbReference>
<dbReference type="NCBIfam" id="TIGR00254">
    <property type="entry name" value="GGDEF"/>
    <property type="match status" value="2"/>
</dbReference>
<dbReference type="CDD" id="cd00130">
    <property type="entry name" value="PAS"/>
    <property type="match status" value="1"/>
</dbReference>
<dbReference type="Gene3D" id="3.30.450.20">
    <property type="entry name" value="PAS domain"/>
    <property type="match status" value="1"/>
</dbReference>
<dbReference type="RefSeq" id="WP_066731186.1">
    <property type="nucleotide sequence ID" value="NZ_JAJCIQ010000011.1"/>
</dbReference>
<dbReference type="Pfam" id="PF00990">
    <property type="entry name" value="GGDEF"/>
    <property type="match status" value="2"/>
</dbReference>
<dbReference type="PANTHER" id="PTHR33121">
    <property type="entry name" value="CYCLIC DI-GMP PHOSPHODIESTERASE PDEF"/>
    <property type="match status" value="1"/>
</dbReference>
<evidence type="ECO:0000259" key="2">
    <source>
        <dbReference type="PROSITE" id="PS50883"/>
    </source>
</evidence>
<comment type="caution">
    <text evidence="4">The sequence shown here is derived from an EMBL/GenBank/DDBJ whole genome shotgun (WGS) entry which is preliminary data.</text>
</comment>
<dbReference type="Proteomes" id="UP001299546">
    <property type="component" value="Unassembled WGS sequence"/>
</dbReference>
<feature type="domain" description="EAL" evidence="2">
    <location>
        <begin position="485"/>
        <end position="738"/>
    </location>
</feature>
<dbReference type="InterPro" id="IPR029787">
    <property type="entry name" value="Nucleotide_cyclase"/>
</dbReference>
<dbReference type="SUPFAM" id="SSF55785">
    <property type="entry name" value="PYP-like sensor domain (PAS domain)"/>
    <property type="match status" value="1"/>
</dbReference>
<keyword evidence="5" id="KW-1185">Reference proteome</keyword>
<organism evidence="4 5">
    <name type="scientific">Bariatricus massiliensis</name>
    <dbReference type="NCBI Taxonomy" id="1745713"/>
    <lineage>
        <taxon>Bacteria</taxon>
        <taxon>Bacillati</taxon>
        <taxon>Bacillota</taxon>
        <taxon>Clostridia</taxon>
        <taxon>Lachnospirales</taxon>
        <taxon>Lachnospiraceae</taxon>
        <taxon>Bariatricus</taxon>
    </lineage>
</organism>
<dbReference type="Gene3D" id="3.30.70.270">
    <property type="match status" value="2"/>
</dbReference>
<dbReference type="InterPro" id="IPR035919">
    <property type="entry name" value="EAL_sf"/>
</dbReference>